<keyword evidence="4" id="KW-1185">Reference proteome</keyword>
<name>A0A1Y1UZV8_9FUNG</name>
<gene>
    <name evidence="3" type="ORF">BCR36DRAFT_399620</name>
</gene>
<evidence type="ECO:0000256" key="2">
    <source>
        <dbReference type="SAM" id="SignalP"/>
    </source>
</evidence>
<evidence type="ECO:0000256" key="1">
    <source>
        <dbReference type="ARBA" id="ARBA00006347"/>
    </source>
</evidence>
<protein>
    <recommendedName>
        <fullName evidence="5">Thioredoxin domain-containing protein</fullName>
    </recommendedName>
</protein>
<proteinExistence type="inferred from homology"/>
<dbReference type="Proteomes" id="UP000193719">
    <property type="component" value="Unassembled WGS sequence"/>
</dbReference>
<dbReference type="InterPro" id="IPR036249">
    <property type="entry name" value="Thioredoxin-like_sf"/>
</dbReference>
<dbReference type="GO" id="GO:0034976">
    <property type="term" value="P:response to endoplasmic reticulum stress"/>
    <property type="evidence" value="ECO:0007669"/>
    <property type="project" value="TreeGrafter"/>
</dbReference>
<dbReference type="PANTHER" id="PTHR18929">
    <property type="entry name" value="PROTEIN DISULFIDE ISOMERASE"/>
    <property type="match status" value="1"/>
</dbReference>
<reference evidence="3 4" key="1">
    <citation type="submission" date="2016-08" db="EMBL/GenBank/DDBJ databases">
        <title>Genomes of anaerobic fungi encode conserved fungal cellulosomes for biomass hydrolysis.</title>
        <authorList>
            <consortium name="DOE Joint Genome Institute"/>
            <person name="Haitjema C.H."/>
            <person name="Gilmore S.P."/>
            <person name="Henske J.K."/>
            <person name="Solomon K.V."/>
            <person name="De Groot R."/>
            <person name="Kuo A."/>
            <person name="Mondo S.J."/>
            <person name="Salamov A.A."/>
            <person name="Labutti K."/>
            <person name="Zhao Z."/>
            <person name="Chiniquy J."/>
            <person name="Barry K."/>
            <person name="Brewer H.M."/>
            <person name="Purvine S.O."/>
            <person name="Wright A.T."/>
            <person name="Boxma B."/>
            <person name="Van Alen T."/>
            <person name="Hackstein J.H."/>
            <person name="Baker S.E."/>
            <person name="Grigoriev I.V."/>
            <person name="O'Malley M.A."/>
        </authorList>
    </citation>
    <scope>NUCLEOTIDE SEQUENCE [LARGE SCALE GENOMIC DNA]</scope>
    <source>
        <strain evidence="4">finn</strain>
    </source>
</reference>
<dbReference type="AlphaFoldDB" id="A0A1Y1UZV8"/>
<dbReference type="PANTHER" id="PTHR18929:SF246">
    <property type="entry name" value="PROTEIN DISULFIDE ISOMERASE-LIKE 1-4"/>
    <property type="match status" value="1"/>
</dbReference>
<evidence type="ECO:0000313" key="3">
    <source>
        <dbReference type="EMBL" id="ORX44334.1"/>
    </source>
</evidence>
<feature type="signal peptide" evidence="2">
    <location>
        <begin position="1"/>
        <end position="24"/>
    </location>
</feature>
<feature type="chain" id="PRO_5012101370" description="Thioredoxin domain-containing protein" evidence="2">
    <location>
        <begin position="25"/>
        <end position="447"/>
    </location>
</feature>
<dbReference type="GO" id="GO:0005783">
    <property type="term" value="C:endoplasmic reticulum"/>
    <property type="evidence" value="ECO:0007669"/>
    <property type="project" value="TreeGrafter"/>
</dbReference>
<organism evidence="3 4">
    <name type="scientific">Piromyces finnis</name>
    <dbReference type="NCBI Taxonomy" id="1754191"/>
    <lineage>
        <taxon>Eukaryota</taxon>
        <taxon>Fungi</taxon>
        <taxon>Fungi incertae sedis</taxon>
        <taxon>Chytridiomycota</taxon>
        <taxon>Chytridiomycota incertae sedis</taxon>
        <taxon>Neocallimastigomycetes</taxon>
        <taxon>Neocallimastigales</taxon>
        <taxon>Neocallimastigaceae</taxon>
        <taxon>Piromyces</taxon>
    </lineage>
</organism>
<dbReference type="EMBL" id="MCFH01000046">
    <property type="protein sequence ID" value="ORX44334.1"/>
    <property type="molecule type" value="Genomic_DNA"/>
</dbReference>
<dbReference type="SUPFAM" id="SSF52833">
    <property type="entry name" value="Thioredoxin-like"/>
    <property type="match status" value="1"/>
</dbReference>
<sequence length="447" mass="53120">MDIKLLLNVLIFLIIGIYIQKIQCINFNNLKEADLIEVDNLFNNWNDYIDTKQRIIIGCFDSDNGIEYDNFIKAINSIESLETKKGLISSKKYSTIFNSNILNSYLGKKGINDIYVEAPEILVFKKDATNHILKYYYSADNNFREDSISKFIVESASEPMTKLEDIQLIDNYYYYIDSDNNHASLYSMEKPFIYLNLKNLNNKYISDVFNVLRQFKNQFNVVYTDENNFIRPPFENLKFSPLSIIKNVKKRGLEEAFDSSQFSDSYVTTIYHYTENMSENVYHQDLSYDFLIDFVNKYNNNTLIPQKPKKHFENQLNNKVIEFKYNDYVLELNNHNFIDVTGDVFKDVYVLVYYPWNEEYEMIKSIWNELAKNLYYERNNIILASYNVLENEVLNTEFKSRNDYPEIILYRSQIDDIENNKKKIIMYRREAGVSYETLASWITYTSK</sequence>
<dbReference type="GO" id="GO:0003756">
    <property type="term" value="F:protein disulfide isomerase activity"/>
    <property type="evidence" value="ECO:0007669"/>
    <property type="project" value="TreeGrafter"/>
</dbReference>
<dbReference type="STRING" id="1754191.A0A1Y1UZV8"/>
<evidence type="ECO:0008006" key="5">
    <source>
        <dbReference type="Google" id="ProtNLM"/>
    </source>
</evidence>
<comment type="similarity">
    <text evidence="1">Belongs to the protein disulfide isomerase family.</text>
</comment>
<dbReference type="Gene3D" id="3.40.30.10">
    <property type="entry name" value="Glutaredoxin"/>
    <property type="match status" value="2"/>
</dbReference>
<dbReference type="OrthoDB" id="2136617at2759"/>
<comment type="caution">
    <text evidence="3">The sequence shown here is derived from an EMBL/GenBank/DDBJ whole genome shotgun (WGS) entry which is preliminary data.</text>
</comment>
<keyword evidence="2" id="KW-0732">Signal</keyword>
<dbReference type="GO" id="GO:0006457">
    <property type="term" value="P:protein folding"/>
    <property type="evidence" value="ECO:0007669"/>
    <property type="project" value="TreeGrafter"/>
</dbReference>
<reference evidence="3 4" key="2">
    <citation type="submission" date="2016-08" db="EMBL/GenBank/DDBJ databases">
        <title>Pervasive Adenine N6-methylation of Active Genes in Fungi.</title>
        <authorList>
            <consortium name="DOE Joint Genome Institute"/>
            <person name="Mondo S.J."/>
            <person name="Dannebaum R.O."/>
            <person name="Kuo R.C."/>
            <person name="Labutti K."/>
            <person name="Haridas S."/>
            <person name="Kuo A."/>
            <person name="Salamov A."/>
            <person name="Ahrendt S.R."/>
            <person name="Lipzen A."/>
            <person name="Sullivan W."/>
            <person name="Andreopoulos W.B."/>
            <person name="Clum A."/>
            <person name="Lindquist E."/>
            <person name="Daum C."/>
            <person name="Ramamoorthy G.K."/>
            <person name="Gryganskyi A."/>
            <person name="Culley D."/>
            <person name="Magnuson J.K."/>
            <person name="James T.Y."/>
            <person name="O'Malley M.A."/>
            <person name="Stajich J.E."/>
            <person name="Spatafora J.W."/>
            <person name="Visel A."/>
            <person name="Grigoriev I.V."/>
        </authorList>
    </citation>
    <scope>NUCLEOTIDE SEQUENCE [LARGE SCALE GENOMIC DNA]</scope>
    <source>
        <strain evidence="4">finn</strain>
    </source>
</reference>
<evidence type="ECO:0000313" key="4">
    <source>
        <dbReference type="Proteomes" id="UP000193719"/>
    </source>
</evidence>
<accession>A0A1Y1UZV8</accession>